<evidence type="ECO:0000256" key="1">
    <source>
        <dbReference type="SAM" id="MobiDB-lite"/>
    </source>
</evidence>
<organism evidence="3 4">
    <name type="scientific">Plantactinospora alkalitolerans</name>
    <dbReference type="NCBI Taxonomy" id="2789879"/>
    <lineage>
        <taxon>Bacteria</taxon>
        <taxon>Bacillati</taxon>
        <taxon>Actinomycetota</taxon>
        <taxon>Actinomycetes</taxon>
        <taxon>Micromonosporales</taxon>
        <taxon>Micromonosporaceae</taxon>
        <taxon>Plantactinospora</taxon>
    </lineage>
</organism>
<feature type="chain" id="PRO_5046187547" evidence="2">
    <location>
        <begin position="45"/>
        <end position="168"/>
    </location>
</feature>
<name>A0ABS0H7I6_9ACTN</name>
<protein>
    <submittedName>
        <fullName evidence="3">Uncharacterized protein</fullName>
    </submittedName>
</protein>
<dbReference type="Gene3D" id="3.40.420.10">
    <property type="entry name" value="Ricin (A subunit), domain 1"/>
    <property type="match status" value="1"/>
</dbReference>
<sequence length="168" mass="18173">MKSPYARPPGPTDWHGRRRLIASMLTVCAVLASLLIVPAAPASAVDDYPTLNLDGGSSTEYRDLLDDIKAGFMAEPISEQPDPLVVMTEFRSHGVFPVELSYLGESVYLIVGRDDLYVVGYYRTQGCAEWACGVAGGQPRRCSGSSKLTSGPWPYTANSATGTGRWRP</sequence>
<keyword evidence="4" id="KW-1185">Reference proteome</keyword>
<dbReference type="InterPro" id="IPR016138">
    <property type="entry name" value="Ribosome_inactivat_prot_sub1"/>
</dbReference>
<comment type="caution">
    <text evidence="3">The sequence shown here is derived from an EMBL/GenBank/DDBJ whole genome shotgun (WGS) entry which is preliminary data.</text>
</comment>
<reference evidence="3 4" key="1">
    <citation type="submission" date="2020-11" db="EMBL/GenBank/DDBJ databases">
        <title>A novel isolate from a Black sea contaminated sediment with potential to produce alkanes: Plantactinospora alkalitolerans sp. nov.</title>
        <authorList>
            <person name="Carro L."/>
            <person name="Veyisoglu A."/>
            <person name="Guven K."/>
            <person name="Schumann P."/>
            <person name="Klenk H.-P."/>
            <person name="Sahin N."/>
        </authorList>
    </citation>
    <scope>NUCLEOTIDE SEQUENCE [LARGE SCALE GENOMIC DNA]</scope>
    <source>
        <strain evidence="3 4">S1510</strain>
    </source>
</reference>
<dbReference type="RefSeq" id="WP_196205762.1">
    <property type="nucleotide sequence ID" value="NZ_JADPUN010000334.1"/>
</dbReference>
<proteinExistence type="predicted"/>
<dbReference type="InterPro" id="IPR036041">
    <property type="entry name" value="Ribosome-inact_prot_sf"/>
</dbReference>
<evidence type="ECO:0000256" key="2">
    <source>
        <dbReference type="SAM" id="SignalP"/>
    </source>
</evidence>
<keyword evidence="2" id="KW-0732">Signal</keyword>
<gene>
    <name evidence="3" type="ORF">I0C86_35920</name>
</gene>
<dbReference type="SUPFAM" id="SSF56371">
    <property type="entry name" value="Ribosome inactivating proteins (RIP)"/>
    <property type="match status" value="1"/>
</dbReference>
<accession>A0ABS0H7I6</accession>
<evidence type="ECO:0000313" key="3">
    <source>
        <dbReference type="EMBL" id="MBF9134279.1"/>
    </source>
</evidence>
<dbReference type="EMBL" id="JADPUN010000334">
    <property type="protein sequence ID" value="MBF9134279.1"/>
    <property type="molecule type" value="Genomic_DNA"/>
</dbReference>
<evidence type="ECO:0000313" key="4">
    <source>
        <dbReference type="Proteomes" id="UP000638560"/>
    </source>
</evidence>
<feature type="signal peptide" evidence="2">
    <location>
        <begin position="1"/>
        <end position="44"/>
    </location>
</feature>
<dbReference type="Proteomes" id="UP000638560">
    <property type="component" value="Unassembled WGS sequence"/>
</dbReference>
<feature type="region of interest" description="Disordered" evidence="1">
    <location>
        <begin position="144"/>
        <end position="168"/>
    </location>
</feature>